<dbReference type="OrthoDB" id="9991317at2759"/>
<protein>
    <submittedName>
        <fullName evidence="1">Uncharacterized protein</fullName>
    </submittedName>
</protein>
<sequence>IADQDGPKVADKFYEYLSGAGGDDGSQGIISIDHSARALHYAVQSLRSEGVPLQRWVPFIHLGQ</sequence>
<feature type="non-terminal residue" evidence="1">
    <location>
        <position position="1"/>
    </location>
</feature>
<dbReference type="Proteomes" id="UP000053424">
    <property type="component" value="Unassembled WGS sequence"/>
</dbReference>
<dbReference type="HOGENOM" id="CLU_001305_3_0_1"/>
<evidence type="ECO:0000313" key="1">
    <source>
        <dbReference type="EMBL" id="KIM42568.1"/>
    </source>
</evidence>
<dbReference type="EMBL" id="KN831777">
    <property type="protein sequence ID" value="KIM42568.1"/>
    <property type="molecule type" value="Genomic_DNA"/>
</dbReference>
<accession>A0A0C2XY47</accession>
<dbReference type="STRING" id="686832.A0A0C2XY47"/>
<organism evidence="1 2">
    <name type="scientific">Hebeloma cylindrosporum</name>
    <dbReference type="NCBI Taxonomy" id="76867"/>
    <lineage>
        <taxon>Eukaryota</taxon>
        <taxon>Fungi</taxon>
        <taxon>Dikarya</taxon>
        <taxon>Basidiomycota</taxon>
        <taxon>Agaricomycotina</taxon>
        <taxon>Agaricomycetes</taxon>
        <taxon>Agaricomycetidae</taxon>
        <taxon>Agaricales</taxon>
        <taxon>Agaricineae</taxon>
        <taxon>Hymenogastraceae</taxon>
        <taxon>Hebeloma</taxon>
    </lineage>
</organism>
<evidence type="ECO:0000313" key="2">
    <source>
        <dbReference type="Proteomes" id="UP000053424"/>
    </source>
</evidence>
<proteinExistence type="predicted"/>
<gene>
    <name evidence="1" type="ORF">M413DRAFT_70282</name>
</gene>
<dbReference type="AlphaFoldDB" id="A0A0C2XY47"/>
<reference evidence="2" key="2">
    <citation type="submission" date="2015-01" db="EMBL/GenBank/DDBJ databases">
        <title>Evolutionary Origins and Diversification of the Mycorrhizal Mutualists.</title>
        <authorList>
            <consortium name="DOE Joint Genome Institute"/>
            <consortium name="Mycorrhizal Genomics Consortium"/>
            <person name="Kohler A."/>
            <person name="Kuo A."/>
            <person name="Nagy L.G."/>
            <person name="Floudas D."/>
            <person name="Copeland A."/>
            <person name="Barry K.W."/>
            <person name="Cichocki N."/>
            <person name="Veneault-Fourrey C."/>
            <person name="LaButti K."/>
            <person name="Lindquist E.A."/>
            <person name="Lipzen A."/>
            <person name="Lundell T."/>
            <person name="Morin E."/>
            <person name="Murat C."/>
            <person name="Riley R."/>
            <person name="Ohm R."/>
            <person name="Sun H."/>
            <person name="Tunlid A."/>
            <person name="Henrissat B."/>
            <person name="Grigoriev I.V."/>
            <person name="Hibbett D.S."/>
            <person name="Martin F."/>
        </authorList>
    </citation>
    <scope>NUCLEOTIDE SEQUENCE [LARGE SCALE GENOMIC DNA]</scope>
    <source>
        <strain evidence="2">h7</strain>
    </source>
</reference>
<name>A0A0C2XY47_HEBCY</name>
<keyword evidence="2" id="KW-1185">Reference proteome</keyword>
<reference evidence="1 2" key="1">
    <citation type="submission" date="2014-04" db="EMBL/GenBank/DDBJ databases">
        <authorList>
            <consortium name="DOE Joint Genome Institute"/>
            <person name="Kuo A."/>
            <person name="Gay G."/>
            <person name="Dore J."/>
            <person name="Kohler A."/>
            <person name="Nagy L.G."/>
            <person name="Floudas D."/>
            <person name="Copeland A."/>
            <person name="Barry K.W."/>
            <person name="Cichocki N."/>
            <person name="Veneault-Fourrey C."/>
            <person name="LaButti K."/>
            <person name="Lindquist E.A."/>
            <person name="Lipzen A."/>
            <person name="Lundell T."/>
            <person name="Morin E."/>
            <person name="Murat C."/>
            <person name="Sun H."/>
            <person name="Tunlid A."/>
            <person name="Henrissat B."/>
            <person name="Grigoriev I.V."/>
            <person name="Hibbett D.S."/>
            <person name="Martin F."/>
            <person name="Nordberg H.P."/>
            <person name="Cantor M.N."/>
            <person name="Hua S.X."/>
        </authorList>
    </citation>
    <scope>NUCLEOTIDE SEQUENCE [LARGE SCALE GENOMIC DNA]</scope>
    <source>
        <strain evidence="2">h7</strain>
    </source>
</reference>